<feature type="transmembrane region" description="Helical" evidence="1">
    <location>
        <begin position="12"/>
        <end position="35"/>
    </location>
</feature>
<sequence>MNIKLFNQKNKLVSFLCFISSIILILLLLLLILSLQKRHSICKPSEKIQLTNNQNQNPNQQNLVKTSNLEKSKSQETKQIQPQIKNPKQIIEEKDTLPLYIQTVNGKKHYHFILPDSEFMQDGTLKNSETHVYMENLKPTLMHQMICKIQPQYDGWIACFPSFNGQDLSGVFLYSVMTGIKTPPLDLVGIYFESPFDNFDVGDWNKYTLDDILQMKNESQNIYFFWRTPKMTNIYKKYHLFKPGKEKYHPTFNKPRSPQNSLMLTEEFIDKFIPNSPSKNLKETKK</sequence>
<keyword evidence="1" id="KW-0472">Membrane</keyword>
<evidence type="ECO:0000313" key="3">
    <source>
        <dbReference type="Proteomes" id="UP000220509"/>
    </source>
</evidence>
<evidence type="ECO:0000256" key="1">
    <source>
        <dbReference type="SAM" id="Phobius"/>
    </source>
</evidence>
<evidence type="ECO:0000313" key="2">
    <source>
        <dbReference type="EMBL" id="PEH36306.1"/>
    </source>
</evidence>
<organism evidence="2 3">
    <name type="scientific">New Jersey aster yellows phytoplasma</name>
    <dbReference type="NCBI Taxonomy" id="270520"/>
    <lineage>
        <taxon>Bacteria</taxon>
        <taxon>Bacillati</taxon>
        <taxon>Mycoplasmatota</taxon>
        <taxon>Mollicutes</taxon>
        <taxon>Acholeplasmatales</taxon>
        <taxon>Acholeplasmataceae</taxon>
        <taxon>Candidatus Phytoplasma</taxon>
        <taxon>16SrI (Aster yellows group)</taxon>
    </lineage>
</organism>
<comment type="caution">
    <text evidence="2">The sequence shown here is derived from an EMBL/GenBank/DDBJ whole genome shotgun (WGS) entry which is preliminary data.</text>
</comment>
<dbReference type="RefSeq" id="WP_252861538.1">
    <property type="nucleotide sequence ID" value="NZ_MAPF01000044.1"/>
</dbReference>
<gene>
    <name evidence="2" type="ORF">BBA70_01585</name>
</gene>
<accession>A0ABX4K0I5</accession>
<name>A0ABX4K0I5_9MOLU</name>
<keyword evidence="3" id="KW-1185">Reference proteome</keyword>
<protein>
    <recommendedName>
        <fullName evidence="4">Effector</fullName>
    </recommendedName>
</protein>
<reference evidence="2" key="1">
    <citation type="submission" date="2017-05" db="EMBL/GenBank/DDBJ databases">
        <title>Genome sequence of Ca. P. asteris strain NJAY.</title>
        <authorList>
            <person name="Lee I.-M."/>
            <person name="Gundersen-Rindal D."/>
            <person name="Sparks M."/>
        </authorList>
    </citation>
    <scope>NUCLEOTIDE SEQUENCE [LARGE SCALE GENOMIC DNA]</scope>
    <source>
        <strain evidence="2">NJAY</strain>
    </source>
</reference>
<keyword evidence="1" id="KW-0812">Transmembrane</keyword>
<dbReference type="Proteomes" id="UP000220509">
    <property type="component" value="Unassembled WGS sequence"/>
</dbReference>
<evidence type="ECO:0008006" key="4">
    <source>
        <dbReference type="Google" id="ProtNLM"/>
    </source>
</evidence>
<proteinExistence type="predicted"/>
<dbReference type="EMBL" id="MAPF01000044">
    <property type="protein sequence ID" value="PEH36306.1"/>
    <property type="molecule type" value="Genomic_DNA"/>
</dbReference>
<keyword evidence="1" id="KW-1133">Transmembrane helix</keyword>